<comment type="caution">
    <text evidence="2">The sequence shown here is derived from an EMBL/GenBank/DDBJ whole genome shotgun (WGS) entry which is preliminary data.</text>
</comment>
<name>A0A0B3VV75_9FIRM</name>
<organism evidence="2 3">
    <name type="scientific">Terrisporobacter othiniensis</name>
    <dbReference type="NCBI Taxonomy" id="1577792"/>
    <lineage>
        <taxon>Bacteria</taxon>
        <taxon>Bacillati</taxon>
        <taxon>Bacillota</taxon>
        <taxon>Clostridia</taxon>
        <taxon>Peptostreptococcales</taxon>
        <taxon>Peptostreptococcaceae</taxon>
        <taxon>Terrisporobacter</taxon>
    </lineage>
</organism>
<protein>
    <submittedName>
        <fullName evidence="2">Glyoxalase</fullName>
    </submittedName>
</protein>
<dbReference type="OrthoDB" id="9815599at2"/>
<proteinExistence type="predicted"/>
<dbReference type="Pfam" id="PF12681">
    <property type="entry name" value="Glyoxalase_2"/>
    <property type="match status" value="1"/>
</dbReference>
<evidence type="ECO:0000313" key="3">
    <source>
        <dbReference type="Proteomes" id="UP000031189"/>
    </source>
</evidence>
<keyword evidence="3" id="KW-1185">Reference proteome</keyword>
<evidence type="ECO:0000313" key="2">
    <source>
        <dbReference type="EMBL" id="KHS56514.1"/>
    </source>
</evidence>
<dbReference type="AlphaFoldDB" id="A0A0B3VV75"/>
<feature type="domain" description="Glyoxalase-like" evidence="1">
    <location>
        <begin position="3"/>
        <end position="122"/>
    </location>
</feature>
<dbReference type="Gene3D" id="3.10.180.10">
    <property type="entry name" value="2,3-Dihydroxybiphenyl 1,2-Dioxygenase, domain 1"/>
    <property type="match status" value="1"/>
</dbReference>
<dbReference type="EMBL" id="JWHR01000112">
    <property type="protein sequence ID" value="KHS56514.1"/>
    <property type="molecule type" value="Genomic_DNA"/>
</dbReference>
<dbReference type="InterPro" id="IPR025870">
    <property type="entry name" value="Glyoxalase-like_dom"/>
</dbReference>
<dbReference type="SUPFAM" id="SSF54593">
    <property type="entry name" value="Glyoxalase/Bleomycin resistance protein/Dihydroxybiphenyl dioxygenase"/>
    <property type="match status" value="1"/>
</dbReference>
<evidence type="ECO:0000259" key="1">
    <source>
        <dbReference type="Pfam" id="PF12681"/>
    </source>
</evidence>
<sequence length="154" mass="17592">MKFSNPLIVVSDMEKSKLFYSTVLGLDVILDFGANVTLTGGIALQTKESWCNFIHKSKNEIFFGANNSELYFEDDNFDNFILNLNQIPGICYVHPVIEHTWGQRVVRFYDPDMHIIEVGENLNKVVKRFLSKGMSAENIASRMDMPVDYVKSCL</sequence>
<gene>
    <name evidence="2" type="ORF">QX51_13850</name>
</gene>
<accession>A0A0B3VV75</accession>
<dbReference type="RefSeq" id="WP_039680482.1">
    <property type="nucleotide sequence ID" value="NZ_JAXECK010000039.1"/>
</dbReference>
<dbReference type="STRING" id="1577792.QX51_13850"/>
<reference evidence="2 3" key="1">
    <citation type="submission" date="2014-12" db="EMBL/GenBank/DDBJ databases">
        <title>Draft genome sequence of Terrisporobacter sp. 08-306576, isolated from the blood culture of a bacteremia patient.</title>
        <authorList>
            <person name="Lund L.C."/>
            <person name="Sydenham T.V."/>
            <person name="Hogh S.V."/>
            <person name="Skov M.N."/>
            <person name="Kemp M."/>
            <person name="Justesen U.S."/>
        </authorList>
    </citation>
    <scope>NUCLEOTIDE SEQUENCE [LARGE SCALE GENOMIC DNA]</scope>
    <source>
        <strain evidence="2 3">08-306576</strain>
    </source>
</reference>
<dbReference type="Proteomes" id="UP000031189">
    <property type="component" value="Unassembled WGS sequence"/>
</dbReference>
<dbReference type="InterPro" id="IPR029068">
    <property type="entry name" value="Glyas_Bleomycin-R_OHBP_Dase"/>
</dbReference>